<reference evidence="1" key="1">
    <citation type="journal article" date="2020" name="Microorganisms">
        <title>Isolation, Genomic and Metabolomic Characterization of Streptomyces tendae VITAKN with Quorum Sensing Inhibitory Activity from Southern India.</title>
        <authorList>
            <person name="Ishaque N.M."/>
            <person name="Burgsdorf I."/>
            <person name="Limlingan Malit J.J."/>
            <person name="Saha S."/>
            <person name="Teta R."/>
            <person name="Ewe D."/>
            <person name="Kannabiran K."/>
            <person name="Hrouzek P."/>
            <person name="Steindler L."/>
            <person name="Costantino V."/>
            <person name="Saurav K."/>
        </authorList>
    </citation>
    <scope>NUCLEOTIDE SEQUENCE</scope>
    <source>
        <strain evidence="1">VITAKN</strain>
    </source>
</reference>
<gene>
    <name evidence="1" type="ORF">GUR47_02710</name>
</gene>
<dbReference type="AlphaFoldDB" id="A0A6B3QH15"/>
<accession>A0A6B3QH15</accession>
<dbReference type="EMBL" id="JAAIFS010000001">
    <property type="protein sequence ID" value="NEV85605.1"/>
    <property type="molecule type" value="Genomic_DNA"/>
</dbReference>
<sequence length="384" mass="41419">MADGVAATALWVLVEAAEMEALAGGSAGAQRFTVGGATVLLGPSGSVIVTAAGDVPGHSGVWSAEEFRLFGPAPVPVTKRLLGDSEAWGADESSLPIHLAVRLDEGLLYLGRVRLSRAETTRPAGGGESALTICVLRLDTPLSRPVLRRVRPTAPAPDLPDLGWLKHVNGDRGAALEQFVTGWYPAAGQPPSPSSVPAGSRSLPGGLQQLYLLAEQRPDALGRHNHILPWHELQSDPLGELLVFGVENQGCFYWGLPWTWDEPQDDPTVWFREYDDKPVTEQEPLSGFLLQFSLFEAAMSADYVGCVDSLSDRQVQQLTAPLQRVPLRSFGPQARTRFYVAPGLVLSVSDALNDGKFDLWAGATHRSALQALPEFDAEWLRFDG</sequence>
<evidence type="ECO:0000313" key="1">
    <source>
        <dbReference type="EMBL" id="NEV85605.1"/>
    </source>
</evidence>
<name>A0A6B3QH15_STRTE</name>
<protein>
    <submittedName>
        <fullName evidence="1">Uncharacterized protein</fullName>
    </submittedName>
</protein>
<dbReference type="RefSeq" id="WP_164457416.1">
    <property type="nucleotide sequence ID" value="NZ_JAAIFS010000001.1"/>
</dbReference>
<organism evidence="1">
    <name type="scientific">Streptomyces tendae</name>
    <dbReference type="NCBI Taxonomy" id="1932"/>
    <lineage>
        <taxon>Bacteria</taxon>
        <taxon>Bacillati</taxon>
        <taxon>Actinomycetota</taxon>
        <taxon>Actinomycetes</taxon>
        <taxon>Kitasatosporales</taxon>
        <taxon>Streptomycetaceae</taxon>
        <taxon>Streptomyces</taxon>
    </lineage>
</organism>
<proteinExistence type="predicted"/>
<comment type="caution">
    <text evidence="1">The sequence shown here is derived from an EMBL/GenBank/DDBJ whole genome shotgun (WGS) entry which is preliminary data.</text>
</comment>